<evidence type="ECO:0000313" key="7">
    <source>
        <dbReference type="RefSeq" id="XP_022241629.1"/>
    </source>
</evidence>
<dbReference type="InterPro" id="IPR019328">
    <property type="entry name" value="PIGH-H_dom"/>
</dbReference>
<comment type="similarity">
    <text evidence="2">Belongs to the PIGH family.</text>
</comment>
<sequence length="188" mass="21688">MKIHTLKPKKSSATNRHLSTTGKKIKLCINDFMSGWAKEFEIEQEGFSFSKWRKFFVSLTPTAFCCQLHYWHTSSLVVLLLILSIILATKVHLQVKKESLLVITSLGMQLTTTFVTGRQNSQFIQKHKIKDVVINEGITMHQVLYYLAILLQSETSVEVFPLFQNSLPRCDCLQKIYEEIQLTLFENS</sequence>
<evidence type="ECO:0000256" key="2">
    <source>
        <dbReference type="ARBA" id="ARBA00009610"/>
    </source>
</evidence>
<dbReference type="RefSeq" id="XP_022241627.1">
    <property type="nucleotide sequence ID" value="XM_022385919.1"/>
</dbReference>
<comment type="pathway">
    <text evidence="1">Glycolipid biosynthesis; glycosylphosphatidylinositol-anchor biosynthesis.</text>
</comment>
<organism evidence="4 5">
    <name type="scientific">Limulus polyphemus</name>
    <name type="common">Atlantic horseshoe crab</name>
    <dbReference type="NCBI Taxonomy" id="6850"/>
    <lineage>
        <taxon>Eukaryota</taxon>
        <taxon>Metazoa</taxon>
        <taxon>Ecdysozoa</taxon>
        <taxon>Arthropoda</taxon>
        <taxon>Chelicerata</taxon>
        <taxon>Merostomata</taxon>
        <taxon>Xiphosura</taxon>
        <taxon>Limulidae</taxon>
        <taxon>Limulus</taxon>
    </lineage>
</organism>
<dbReference type="RefSeq" id="XP_022241626.1">
    <property type="nucleotide sequence ID" value="XM_022385918.1"/>
</dbReference>
<dbReference type="GeneID" id="106459430"/>
<feature type="domain" description="Phosphatidylinositol N-acetylglucosaminyltransferase subunit H conserved" evidence="3">
    <location>
        <begin position="99"/>
        <end position="164"/>
    </location>
</feature>
<dbReference type="PANTHER" id="PTHR15231:SF1">
    <property type="entry name" value="PHOSPHATIDYLINOSITOL N-ACETYLGLUCOSAMINYLTRANSFERASE SUBUNIT H"/>
    <property type="match status" value="1"/>
</dbReference>
<evidence type="ECO:0000256" key="1">
    <source>
        <dbReference type="ARBA" id="ARBA00004687"/>
    </source>
</evidence>
<dbReference type="Pfam" id="PF10181">
    <property type="entry name" value="PIG-H"/>
    <property type="match status" value="1"/>
</dbReference>
<protein>
    <submittedName>
        <fullName evidence="5 6">Phosphatidylinositol N-acetylglucosaminyltransferase subunit H-like</fullName>
    </submittedName>
</protein>
<keyword evidence="4" id="KW-1185">Reference proteome</keyword>
<evidence type="ECO:0000313" key="6">
    <source>
        <dbReference type="RefSeq" id="XP_022241627.1"/>
    </source>
</evidence>
<name>A0ABM1SDC1_LIMPO</name>
<proteinExistence type="inferred from homology"/>
<evidence type="ECO:0000313" key="5">
    <source>
        <dbReference type="RefSeq" id="XP_022241626.1"/>
    </source>
</evidence>
<gene>
    <name evidence="5 6 7" type="primary">LOC106459430</name>
</gene>
<reference evidence="5 6" key="1">
    <citation type="submission" date="2025-05" db="UniProtKB">
        <authorList>
            <consortium name="RefSeq"/>
        </authorList>
    </citation>
    <scope>IDENTIFICATION</scope>
    <source>
        <tissue evidence="5 6">Muscle</tissue>
    </source>
</reference>
<dbReference type="InterPro" id="IPR044215">
    <property type="entry name" value="PIG-H"/>
</dbReference>
<dbReference type="RefSeq" id="XP_022241629.1">
    <property type="nucleotide sequence ID" value="XM_022385921.1"/>
</dbReference>
<evidence type="ECO:0000313" key="4">
    <source>
        <dbReference type="Proteomes" id="UP000694941"/>
    </source>
</evidence>
<dbReference type="Proteomes" id="UP000694941">
    <property type="component" value="Unplaced"/>
</dbReference>
<evidence type="ECO:0000259" key="3">
    <source>
        <dbReference type="Pfam" id="PF10181"/>
    </source>
</evidence>
<dbReference type="PANTHER" id="PTHR15231">
    <property type="entry name" value="PHOSPHATIDYLINOSITOL N-ACETYLGLUCOSAMINYLTRANSFERASE SUBUNIT H"/>
    <property type="match status" value="1"/>
</dbReference>
<accession>A0ABM1SDC1</accession>